<sequence>MEHVFRYVHGRTLPSFTRSCSANSGCCPSGARSCNSSPAGSHAVRCRSPRGRGWRRCPSPSATSRQKTVEPPTRASGGPSTVVRLF</sequence>
<proteinExistence type="predicted"/>
<accession>A0AAW2WUS5</accession>
<reference evidence="2" key="2">
    <citation type="journal article" date="2024" name="Plant">
        <title>Genomic evolution and insights into agronomic trait innovations of Sesamum species.</title>
        <authorList>
            <person name="Miao H."/>
            <person name="Wang L."/>
            <person name="Qu L."/>
            <person name="Liu H."/>
            <person name="Sun Y."/>
            <person name="Le M."/>
            <person name="Wang Q."/>
            <person name="Wei S."/>
            <person name="Zheng Y."/>
            <person name="Lin W."/>
            <person name="Duan Y."/>
            <person name="Cao H."/>
            <person name="Xiong S."/>
            <person name="Wang X."/>
            <person name="Wei L."/>
            <person name="Li C."/>
            <person name="Ma Q."/>
            <person name="Ju M."/>
            <person name="Zhao R."/>
            <person name="Li G."/>
            <person name="Mu C."/>
            <person name="Tian Q."/>
            <person name="Mei H."/>
            <person name="Zhang T."/>
            <person name="Gao T."/>
            <person name="Zhang H."/>
        </authorList>
    </citation>
    <scope>NUCLEOTIDE SEQUENCE</scope>
    <source>
        <strain evidence="2">KEN1</strain>
    </source>
</reference>
<reference evidence="2" key="1">
    <citation type="submission" date="2020-06" db="EMBL/GenBank/DDBJ databases">
        <authorList>
            <person name="Li T."/>
            <person name="Hu X."/>
            <person name="Zhang T."/>
            <person name="Song X."/>
            <person name="Zhang H."/>
            <person name="Dai N."/>
            <person name="Sheng W."/>
            <person name="Hou X."/>
            <person name="Wei L."/>
        </authorList>
    </citation>
    <scope>NUCLEOTIDE SEQUENCE</scope>
    <source>
        <strain evidence="2">KEN1</strain>
        <tissue evidence="2">Leaf</tissue>
    </source>
</reference>
<feature type="region of interest" description="Disordered" evidence="1">
    <location>
        <begin position="37"/>
        <end position="86"/>
    </location>
</feature>
<gene>
    <name evidence="2" type="ORF">Slati_2238500</name>
</gene>
<evidence type="ECO:0000313" key="2">
    <source>
        <dbReference type="EMBL" id="KAL0445158.1"/>
    </source>
</evidence>
<evidence type="ECO:0000256" key="1">
    <source>
        <dbReference type="SAM" id="MobiDB-lite"/>
    </source>
</evidence>
<feature type="compositionally biased region" description="Basic residues" evidence="1">
    <location>
        <begin position="44"/>
        <end position="55"/>
    </location>
</feature>
<protein>
    <submittedName>
        <fullName evidence="2">Uncharacterized protein</fullName>
    </submittedName>
</protein>
<dbReference type="AlphaFoldDB" id="A0AAW2WUS5"/>
<comment type="caution">
    <text evidence="2">The sequence shown here is derived from an EMBL/GenBank/DDBJ whole genome shotgun (WGS) entry which is preliminary data.</text>
</comment>
<dbReference type="EMBL" id="JACGWN010000007">
    <property type="protein sequence ID" value="KAL0445158.1"/>
    <property type="molecule type" value="Genomic_DNA"/>
</dbReference>
<organism evidence="2">
    <name type="scientific">Sesamum latifolium</name>
    <dbReference type="NCBI Taxonomy" id="2727402"/>
    <lineage>
        <taxon>Eukaryota</taxon>
        <taxon>Viridiplantae</taxon>
        <taxon>Streptophyta</taxon>
        <taxon>Embryophyta</taxon>
        <taxon>Tracheophyta</taxon>
        <taxon>Spermatophyta</taxon>
        <taxon>Magnoliopsida</taxon>
        <taxon>eudicotyledons</taxon>
        <taxon>Gunneridae</taxon>
        <taxon>Pentapetalae</taxon>
        <taxon>asterids</taxon>
        <taxon>lamiids</taxon>
        <taxon>Lamiales</taxon>
        <taxon>Pedaliaceae</taxon>
        <taxon>Sesamum</taxon>
    </lineage>
</organism>
<name>A0AAW2WUS5_9LAMI</name>